<evidence type="ECO:0000313" key="9">
    <source>
        <dbReference type="Proteomes" id="UP000261023"/>
    </source>
</evidence>
<evidence type="ECO:0000256" key="2">
    <source>
        <dbReference type="ARBA" id="ARBA00022801"/>
    </source>
</evidence>
<feature type="site" description="Important for catalytic activity, responsible for pKa modulation of the active site Glu and correct orientation of both the proton donor and substrate" evidence="5">
    <location>
        <position position="119"/>
    </location>
</feature>
<dbReference type="OrthoDB" id="9801455at2"/>
<dbReference type="Pfam" id="PF04616">
    <property type="entry name" value="Glyco_hydro_43"/>
    <property type="match status" value="1"/>
</dbReference>
<dbReference type="SUPFAM" id="SSF75005">
    <property type="entry name" value="Arabinanase/levansucrase/invertase"/>
    <property type="match status" value="1"/>
</dbReference>
<dbReference type="Pfam" id="PF17851">
    <property type="entry name" value="GH43_C2"/>
    <property type="match status" value="1"/>
</dbReference>
<dbReference type="GO" id="GO:0004553">
    <property type="term" value="F:hydrolase activity, hydrolyzing O-glycosyl compounds"/>
    <property type="evidence" value="ECO:0007669"/>
    <property type="project" value="InterPro"/>
</dbReference>
<dbReference type="InterPro" id="IPR013320">
    <property type="entry name" value="ConA-like_dom_sf"/>
</dbReference>
<dbReference type="InterPro" id="IPR006710">
    <property type="entry name" value="Glyco_hydro_43"/>
</dbReference>
<dbReference type="PANTHER" id="PTHR42812:SF12">
    <property type="entry name" value="BETA-XYLOSIDASE-RELATED"/>
    <property type="match status" value="1"/>
</dbReference>
<dbReference type="RefSeq" id="WP_029466150.1">
    <property type="nucleotide sequence ID" value="NZ_QTJW01000015.1"/>
</dbReference>
<comment type="similarity">
    <text evidence="1 6">Belongs to the glycosyl hydrolase 43 family.</text>
</comment>
<dbReference type="InterPro" id="IPR051795">
    <property type="entry name" value="Glycosyl_Hydrlase_43"/>
</dbReference>
<evidence type="ECO:0000256" key="4">
    <source>
        <dbReference type="PIRSR" id="PIRSR606710-1"/>
    </source>
</evidence>
<feature type="active site" description="Proton donor" evidence="4">
    <location>
        <position position="173"/>
    </location>
</feature>
<feature type="domain" description="Beta-xylosidase C-terminal Concanavalin A-like" evidence="7">
    <location>
        <begin position="308"/>
        <end position="496"/>
    </location>
</feature>
<evidence type="ECO:0000259" key="7">
    <source>
        <dbReference type="Pfam" id="PF17851"/>
    </source>
</evidence>
<evidence type="ECO:0000256" key="5">
    <source>
        <dbReference type="PIRSR" id="PIRSR606710-2"/>
    </source>
</evidence>
<dbReference type="Gene3D" id="2.60.120.200">
    <property type="match status" value="1"/>
</dbReference>
<dbReference type="GO" id="GO:0005975">
    <property type="term" value="P:carbohydrate metabolic process"/>
    <property type="evidence" value="ECO:0007669"/>
    <property type="project" value="InterPro"/>
</dbReference>
<evidence type="ECO:0000256" key="1">
    <source>
        <dbReference type="ARBA" id="ARBA00009865"/>
    </source>
</evidence>
<evidence type="ECO:0000256" key="6">
    <source>
        <dbReference type="RuleBase" id="RU361187"/>
    </source>
</evidence>
<evidence type="ECO:0000313" key="8">
    <source>
        <dbReference type="EMBL" id="RGD68671.1"/>
    </source>
</evidence>
<dbReference type="AlphaFoldDB" id="A0A3E3DHA1"/>
<dbReference type="InterPro" id="IPR041542">
    <property type="entry name" value="GH43_C2"/>
</dbReference>
<name>A0A3E3DHA1_9FIRM</name>
<feature type="active site" description="Proton acceptor" evidence="4">
    <location>
        <position position="14"/>
    </location>
</feature>
<reference evidence="8 9" key="1">
    <citation type="submission" date="2018-08" db="EMBL/GenBank/DDBJ databases">
        <title>A genome reference for cultivated species of the human gut microbiota.</title>
        <authorList>
            <person name="Zou Y."/>
            <person name="Xue W."/>
            <person name="Luo G."/>
        </authorList>
    </citation>
    <scope>NUCLEOTIDE SEQUENCE [LARGE SCALE GENOMIC DNA]</scope>
    <source>
        <strain evidence="8 9">AF19-13AC</strain>
    </source>
</reference>
<dbReference type="SUPFAM" id="SSF49899">
    <property type="entry name" value="Concanavalin A-like lectins/glucanases"/>
    <property type="match status" value="1"/>
</dbReference>
<gene>
    <name evidence="8" type="ORF">DWX31_21330</name>
</gene>
<dbReference type="Gene3D" id="2.115.10.20">
    <property type="entry name" value="Glycosyl hydrolase domain, family 43"/>
    <property type="match status" value="1"/>
</dbReference>
<keyword evidence="3 6" id="KW-0326">Glycosidase</keyword>
<sequence length="514" mass="59006">MKFQNPIIKGFHPDPSICRLGEDYYLVHSSFEYFPGIPIFHSRDLVNWEQIGNCISRAEQMNLRHVGNSGGIWAPTIRYDRGVFYVTATLEQYGNFIVSTSDPCSEWSDPVWVSVGGIDPSLYFENGRAYYCTNQTIHPGKEEITLEEIDIHTGMLKSPVTSIWSGTGGGYLEAPHIYHHDGWYYLMAAEGGTYFNHMATIARSRSLWGEYEGYSGNPILTNRHDTTREVQCSGHGDLFQDHFGNWWMVHLAIRPARRTMSHLGRETFLTPVVWKDGWPTIKGDRMEAIEKEGPLWNNQRRLARWEADFNSCSWEPQWIFLRERKEALFKRGEGYLRLIPSMQSVCTDIGNTFAAVRQPDFNCVIEIVYQFNPEELGDESGLAIYLESGFHYCFGKRKTNQGEFLILEKTAEDFLQTACLIPIESGKIRLRIECDKEQYHFYYAIGEGEVTLACSASTRFLSCEIAGKCFTGVVMGLYALSQKQTTAYMEVESFIVEPCYDKYKKSTHSFQEFL</sequence>
<dbReference type="CDD" id="cd18617">
    <property type="entry name" value="GH43_XynB-like"/>
    <property type="match status" value="1"/>
</dbReference>
<dbReference type="EMBL" id="QTJW01000015">
    <property type="protein sequence ID" value="RGD68671.1"/>
    <property type="molecule type" value="Genomic_DNA"/>
</dbReference>
<organism evidence="8 9">
    <name type="scientific">Hungatella hathewayi</name>
    <dbReference type="NCBI Taxonomy" id="154046"/>
    <lineage>
        <taxon>Bacteria</taxon>
        <taxon>Bacillati</taxon>
        <taxon>Bacillota</taxon>
        <taxon>Clostridia</taxon>
        <taxon>Lachnospirales</taxon>
        <taxon>Lachnospiraceae</taxon>
        <taxon>Hungatella</taxon>
    </lineage>
</organism>
<dbReference type="InterPro" id="IPR023296">
    <property type="entry name" value="Glyco_hydro_beta-prop_sf"/>
</dbReference>
<proteinExistence type="inferred from homology"/>
<dbReference type="Proteomes" id="UP000261023">
    <property type="component" value="Unassembled WGS sequence"/>
</dbReference>
<comment type="caution">
    <text evidence="8">The sequence shown here is derived from an EMBL/GenBank/DDBJ whole genome shotgun (WGS) entry which is preliminary data.</text>
</comment>
<accession>A0A3E3DHA1</accession>
<evidence type="ECO:0000256" key="3">
    <source>
        <dbReference type="ARBA" id="ARBA00023295"/>
    </source>
</evidence>
<protein>
    <submittedName>
        <fullName evidence="8">Glycoside hydrolase family 43 protein</fullName>
    </submittedName>
</protein>
<keyword evidence="2 6" id="KW-0378">Hydrolase</keyword>
<dbReference type="PANTHER" id="PTHR42812">
    <property type="entry name" value="BETA-XYLOSIDASE"/>
    <property type="match status" value="1"/>
</dbReference>